<feature type="compositionally biased region" description="Polar residues" evidence="1">
    <location>
        <begin position="1"/>
        <end position="13"/>
    </location>
</feature>
<name>A0A6A6SL64_9PLEO</name>
<protein>
    <recommendedName>
        <fullName evidence="4">S-adenosyl-L-methionine-dependent methyltransferase</fullName>
    </recommendedName>
</protein>
<gene>
    <name evidence="2" type="ORF">K491DRAFT_642467</name>
</gene>
<dbReference type="PANTHER" id="PTHR43591:SF110">
    <property type="entry name" value="RHODANESE DOMAIN-CONTAINING PROTEIN"/>
    <property type="match status" value="1"/>
</dbReference>
<evidence type="ECO:0000256" key="1">
    <source>
        <dbReference type="SAM" id="MobiDB-lite"/>
    </source>
</evidence>
<proteinExistence type="predicted"/>
<dbReference type="Proteomes" id="UP000799324">
    <property type="component" value="Unassembled WGS sequence"/>
</dbReference>
<accession>A0A6A6SL64</accession>
<dbReference type="Gene3D" id="3.40.50.150">
    <property type="entry name" value="Vaccinia Virus protein VP39"/>
    <property type="match status" value="1"/>
</dbReference>
<dbReference type="CDD" id="cd02440">
    <property type="entry name" value="AdoMet_MTases"/>
    <property type="match status" value="1"/>
</dbReference>
<sequence length="311" mass="34899">MDTAVSATNTSAGPNDDEPYWLGRASEEQQRLRKQHFIWTKSIGYLIHPHIAPNLPEDARVADVGTGTGIWMTEAAKMSPSTYQFDGYDISSTSFIAEDSLPSNVTLNIGDFKEPFPDELQGKYDLVNIRLIIISMGGDVWQKTLRNVLTLLKPGGAIQWIEGNFFVSRGFRGGGPGSAAGHVLTQLQKHFNGVLNKRFGFNFPDWTAMYEEIGLRSVEEDVLSTDRLVDQRREFSEIGVGAVSGGLKNLAGVEKDEEGYWDVDRVEEQRRKCVEEMDDGAYFRWDLHVTIGFTPKLDFGSTPTKRRKRNL</sequence>
<feature type="region of interest" description="Disordered" evidence="1">
    <location>
        <begin position="1"/>
        <end position="21"/>
    </location>
</feature>
<dbReference type="SUPFAM" id="SSF53335">
    <property type="entry name" value="S-adenosyl-L-methionine-dependent methyltransferases"/>
    <property type="match status" value="1"/>
</dbReference>
<dbReference type="EMBL" id="MU004537">
    <property type="protein sequence ID" value="KAF2648459.1"/>
    <property type="molecule type" value="Genomic_DNA"/>
</dbReference>
<dbReference type="AlphaFoldDB" id="A0A6A6SL64"/>
<keyword evidence="3" id="KW-1185">Reference proteome</keyword>
<evidence type="ECO:0000313" key="3">
    <source>
        <dbReference type="Proteomes" id="UP000799324"/>
    </source>
</evidence>
<dbReference type="PANTHER" id="PTHR43591">
    <property type="entry name" value="METHYLTRANSFERASE"/>
    <property type="match status" value="1"/>
</dbReference>
<evidence type="ECO:0008006" key="4">
    <source>
        <dbReference type="Google" id="ProtNLM"/>
    </source>
</evidence>
<dbReference type="OrthoDB" id="417697at2759"/>
<dbReference type="InterPro" id="IPR029063">
    <property type="entry name" value="SAM-dependent_MTases_sf"/>
</dbReference>
<reference evidence="2" key="1">
    <citation type="journal article" date="2020" name="Stud. Mycol.">
        <title>101 Dothideomycetes genomes: a test case for predicting lifestyles and emergence of pathogens.</title>
        <authorList>
            <person name="Haridas S."/>
            <person name="Albert R."/>
            <person name="Binder M."/>
            <person name="Bloem J."/>
            <person name="Labutti K."/>
            <person name="Salamov A."/>
            <person name="Andreopoulos B."/>
            <person name="Baker S."/>
            <person name="Barry K."/>
            <person name="Bills G."/>
            <person name="Bluhm B."/>
            <person name="Cannon C."/>
            <person name="Castanera R."/>
            <person name="Culley D."/>
            <person name="Daum C."/>
            <person name="Ezra D."/>
            <person name="Gonzalez J."/>
            <person name="Henrissat B."/>
            <person name="Kuo A."/>
            <person name="Liang C."/>
            <person name="Lipzen A."/>
            <person name="Lutzoni F."/>
            <person name="Magnuson J."/>
            <person name="Mondo S."/>
            <person name="Nolan M."/>
            <person name="Ohm R."/>
            <person name="Pangilinan J."/>
            <person name="Park H.-J."/>
            <person name="Ramirez L."/>
            <person name="Alfaro M."/>
            <person name="Sun H."/>
            <person name="Tritt A."/>
            <person name="Yoshinaga Y."/>
            <person name="Zwiers L.-H."/>
            <person name="Turgeon B."/>
            <person name="Goodwin S."/>
            <person name="Spatafora J."/>
            <person name="Crous P."/>
            <person name="Grigoriev I."/>
        </authorList>
    </citation>
    <scope>NUCLEOTIDE SEQUENCE</scope>
    <source>
        <strain evidence="2">CBS 122681</strain>
    </source>
</reference>
<evidence type="ECO:0000313" key="2">
    <source>
        <dbReference type="EMBL" id="KAF2648459.1"/>
    </source>
</evidence>
<dbReference type="Pfam" id="PF13489">
    <property type="entry name" value="Methyltransf_23"/>
    <property type="match status" value="1"/>
</dbReference>
<organism evidence="2 3">
    <name type="scientific">Lophiostoma macrostomum CBS 122681</name>
    <dbReference type="NCBI Taxonomy" id="1314788"/>
    <lineage>
        <taxon>Eukaryota</taxon>
        <taxon>Fungi</taxon>
        <taxon>Dikarya</taxon>
        <taxon>Ascomycota</taxon>
        <taxon>Pezizomycotina</taxon>
        <taxon>Dothideomycetes</taxon>
        <taxon>Pleosporomycetidae</taxon>
        <taxon>Pleosporales</taxon>
        <taxon>Lophiostomataceae</taxon>
        <taxon>Lophiostoma</taxon>
    </lineage>
</organism>